<dbReference type="Gene3D" id="2.40.50.320">
    <property type="entry name" value="Copper binding periplasmic protein CusF"/>
    <property type="match status" value="1"/>
</dbReference>
<dbReference type="InterPro" id="IPR042230">
    <property type="entry name" value="CusF_sf"/>
</dbReference>
<dbReference type="RefSeq" id="WP_176071285.1">
    <property type="nucleotide sequence ID" value="NZ_JABWMJ010000013.1"/>
</dbReference>
<name>A0A7Y6NSN8_9BURK</name>
<reference evidence="1 2" key="1">
    <citation type="submission" date="2020-06" db="EMBL/GenBank/DDBJ databases">
        <title>Schlegella sp. ID0723 isolated from air conditioner.</title>
        <authorList>
            <person name="Kim D.Y."/>
            <person name="Kim D.-U."/>
        </authorList>
    </citation>
    <scope>NUCLEOTIDE SEQUENCE [LARGE SCALE GENOMIC DNA]</scope>
    <source>
        <strain evidence="1 2">ID0723</strain>
    </source>
</reference>
<gene>
    <name evidence="1" type="ORF">HQN59_22125</name>
</gene>
<sequence length="72" mass="7768">MTNGVVQAVDASEGVVTLKHGEIVNMQMPAMTMPFSVADKKALGAVKTGDNVRFRVEMVKNPPTVTRIEPAR</sequence>
<organism evidence="1 2">
    <name type="scientific">Piscinibacter koreensis</name>
    <dbReference type="NCBI Taxonomy" id="2742824"/>
    <lineage>
        <taxon>Bacteria</taxon>
        <taxon>Pseudomonadati</taxon>
        <taxon>Pseudomonadota</taxon>
        <taxon>Betaproteobacteria</taxon>
        <taxon>Burkholderiales</taxon>
        <taxon>Sphaerotilaceae</taxon>
        <taxon>Piscinibacter</taxon>
    </lineage>
</organism>
<dbReference type="InterPro" id="IPR021647">
    <property type="entry name" value="CusF_Ec"/>
</dbReference>
<accession>A0A7Y6NSN8</accession>
<evidence type="ECO:0000313" key="1">
    <source>
        <dbReference type="EMBL" id="NUZ08452.1"/>
    </source>
</evidence>
<keyword evidence="2" id="KW-1185">Reference proteome</keyword>
<dbReference type="Proteomes" id="UP000529637">
    <property type="component" value="Unassembled WGS sequence"/>
</dbReference>
<dbReference type="AlphaFoldDB" id="A0A7Y6NSN8"/>
<protein>
    <submittedName>
        <fullName evidence="1">Copper-binding protein</fullName>
    </submittedName>
</protein>
<dbReference type="EMBL" id="JABWMJ010000013">
    <property type="protein sequence ID" value="NUZ08452.1"/>
    <property type="molecule type" value="Genomic_DNA"/>
</dbReference>
<comment type="caution">
    <text evidence="1">The sequence shown here is derived from an EMBL/GenBank/DDBJ whole genome shotgun (WGS) entry which is preliminary data.</text>
</comment>
<dbReference type="Pfam" id="PF11604">
    <property type="entry name" value="CusF_Ec"/>
    <property type="match status" value="1"/>
</dbReference>
<proteinExistence type="predicted"/>
<evidence type="ECO:0000313" key="2">
    <source>
        <dbReference type="Proteomes" id="UP000529637"/>
    </source>
</evidence>